<dbReference type="AlphaFoldDB" id="A0A645BDR4"/>
<keyword evidence="1" id="KW-0812">Transmembrane</keyword>
<accession>A0A645BDR4</accession>
<proteinExistence type="predicted"/>
<reference evidence="2" key="1">
    <citation type="submission" date="2019-08" db="EMBL/GenBank/DDBJ databases">
        <authorList>
            <person name="Kucharzyk K."/>
            <person name="Murdoch R.W."/>
            <person name="Higgins S."/>
            <person name="Loffler F."/>
        </authorList>
    </citation>
    <scope>NUCLEOTIDE SEQUENCE</scope>
</reference>
<sequence>MIFWSVIISLGAAYVVQFLLTMMQMKNFNLNFRDLRRMGRVAIGKKKGGFVAGSIAMFAIDDKGIILKGMCLSGVTVLARFKEFNNLNGIDIATITKDHVKSYSKQVQKSILDASSNYITITSGGSIEDPKSPFEKVAGSIQKVATQK</sequence>
<comment type="caution">
    <text evidence="2">The sequence shown here is derived from an EMBL/GenBank/DDBJ whole genome shotgun (WGS) entry which is preliminary data.</text>
</comment>
<keyword evidence="1" id="KW-0472">Membrane</keyword>
<dbReference type="InterPro" id="IPR009693">
    <property type="entry name" value="Glucitol_operon_activator"/>
</dbReference>
<keyword evidence="1" id="KW-1133">Transmembrane helix</keyword>
<evidence type="ECO:0000313" key="2">
    <source>
        <dbReference type="EMBL" id="MPM63600.1"/>
    </source>
</evidence>
<feature type="transmembrane region" description="Helical" evidence="1">
    <location>
        <begin position="6"/>
        <end position="23"/>
    </location>
</feature>
<organism evidence="2">
    <name type="scientific">bioreactor metagenome</name>
    <dbReference type="NCBI Taxonomy" id="1076179"/>
    <lineage>
        <taxon>unclassified sequences</taxon>
        <taxon>metagenomes</taxon>
        <taxon>ecological metagenomes</taxon>
    </lineage>
</organism>
<dbReference type="PIRSF" id="PIRSF011474">
    <property type="entry name" value="Glucitol_operon_activator"/>
    <property type="match status" value="1"/>
</dbReference>
<dbReference type="EMBL" id="VSSQ01019509">
    <property type="protein sequence ID" value="MPM63600.1"/>
    <property type="molecule type" value="Genomic_DNA"/>
</dbReference>
<name>A0A645BDR4_9ZZZZ</name>
<evidence type="ECO:0000256" key="1">
    <source>
        <dbReference type="SAM" id="Phobius"/>
    </source>
</evidence>
<gene>
    <name evidence="2" type="ORF">SDC9_110481</name>
</gene>
<dbReference type="Pfam" id="PF06923">
    <property type="entry name" value="GutM"/>
    <property type="match status" value="1"/>
</dbReference>
<protein>
    <submittedName>
        <fullName evidence="2">Uncharacterized protein</fullName>
    </submittedName>
</protein>